<accession>A0AAV3B4Q4</accession>
<gene>
    <name evidence="1" type="ORF">GDO54_000504</name>
</gene>
<organism evidence="1 2">
    <name type="scientific">Pyxicephalus adspersus</name>
    <name type="common">African bullfrog</name>
    <dbReference type="NCBI Taxonomy" id="30357"/>
    <lineage>
        <taxon>Eukaryota</taxon>
        <taxon>Metazoa</taxon>
        <taxon>Chordata</taxon>
        <taxon>Craniata</taxon>
        <taxon>Vertebrata</taxon>
        <taxon>Euteleostomi</taxon>
        <taxon>Amphibia</taxon>
        <taxon>Batrachia</taxon>
        <taxon>Anura</taxon>
        <taxon>Neobatrachia</taxon>
        <taxon>Ranoidea</taxon>
        <taxon>Pyxicephalidae</taxon>
        <taxon>Pyxicephalinae</taxon>
        <taxon>Pyxicephalus</taxon>
    </lineage>
</organism>
<comment type="caution">
    <text evidence="1">The sequence shown here is derived from an EMBL/GenBank/DDBJ whole genome shotgun (WGS) entry which is preliminary data.</text>
</comment>
<evidence type="ECO:0000313" key="1">
    <source>
        <dbReference type="EMBL" id="DBA32735.1"/>
    </source>
</evidence>
<evidence type="ECO:0000313" key="2">
    <source>
        <dbReference type="Proteomes" id="UP001181693"/>
    </source>
</evidence>
<dbReference type="EMBL" id="DYDO01000001">
    <property type="protein sequence ID" value="DBA32735.1"/>
    <property type="molecule type" value="Genomic_DNA"/>
</dbReference>
<sequence length="83" mass="9613">MVQGHLHPLATKGTYSKVCVWVQRLMQEMYLSNKTRKCLSQSSQDIISLSLVHFASLQFLDTGSIVSRFRIREWREGKSLIRS</sequence>
<proteinExistence type="predicted"/>
<keyword evidence="2" id="KW-1185">Reference proteome</keyword>
<reference evidence="1" key="1">
    <citation type="thesis" date="2020" institute="ProQuest LLC" country="789 East Eisenhower Parkway, Ann Arbor, MI, USA">
        <title>Comparative Genomics and Chromosome Evolution.</title>
        <authorList>
            <person name="Mudd A.B."/>
        </authorList>
    </citation>
    <scope>NUCLEOTIDE SEQUENCE</scope>
    <source>
        <strain evidence="1">1538</strain>
        <tissue evidence="1">Blood</tissue>
    </source>
</reference>
<dbReference type="Proteomes" id="UP001181693">
    <property type="component" value="Unassembled WGS sequence"/>
</dbReference>
<protein>
    <submittedName>
        <fullName evidence="1">Uncharacterized protein</fullName>
    </submittedName>
</protein>
<name>A0AAV3B4Q4_PYXAD</name>
<dbReference type="AlphaFoldDB" id="A0AAV3B4Q4"/>